<dbReference type="PANTHER" id="PTHR12875">
    <property type="entry name" value="GOLGI TO ER TRAFFIC PROTEIN 4 HOMOLOG"/>
    <property type="match status" value="1"/>
</dbReference>
<accession>A0A1B6GIM5</accession>
<evidence type="ECO:0000256" key="2">
    <source>
        <dbReference type="ARBA" id="ARBA00005351"/>
    </source>
</evidence>
<dbReference type="GO" id="GO:0071818">
    <property type="term" value="C:BAT3 complex"/>
    <property type="evidence" value="ECO:0007669"/>
    <property type="project" value="TreeGrafter"/>
</dbReference>
<dbReference type="Pfam" id="PF04190">
    <property type="entry name" value="GET4"/>
    <property type="match status" value="1"/>
</dbReference>
<comment type="subcellular location">
    <subcellularLocation>
        <location evidence="1">Cytoplasm</location>
        <location evidence="1">Cytosol</location>
    </subcellularLocation>
</comment>
<organism evidence="6">
    <name type="scientific">Cuerna arida</name>
    <dbReference type="NCBI Taxonomy" id="1464854"/>
    <lineage>
        <taxon>Eukaryota</taxon>
        <taxon>Metazoa</taxon>
        <taxon>Ecdysozoa</taxon>
        <taxon>Arthropoda</taxon>
        <taxon>Hexapoda</taxon>
        <taxon>Insecta</taxon>
        <taxon>Pterygota</taxon>
        <taxon>Neoptera</taxon>
        <taxon>Paraneoptera</taxon>
        <taxon>Hemiptera</taxon>
        <taxon>Auchenorrhyncha</taxon>
        <taxon>Membracoidea</taxon>
        <taxon>Cicadellidae</taxon>
        <taxon>Cicadellinae</taxon>
        <taxon>Proconiini</taxon>
        <taxon>Cuerna</taxon>
    </lineage>
</organism>
<evidence type="ECO:0000256" key="1">
    <source>
        <dbReference type="ARBA" id="ARBA00004514"/>
    </source>
</evidence>
<comment type="similarity">
    <text evidence="2">Belongs to the GET4 family.</text>
</comment>
<evidence type="ECO:0008006" key="7">
    <source>
        <dbReference type="Google" id="ProtNLM"/>
    </source>
</evidence>
<evidence type="ECO:0000256" key="3">
    <source>
        <dbReference type="ARBA" id="ARBA00022448"/>
    </source>
</evidence>
<gene>
    <name evidence="6" type="ORF">g.32914</name>
</gene>
<evidence type="ECO:0000256" key="4">
    <source>
        <dbReference type="ARBA" id="ARBA00022490"/>
    </source>
</evidence>
<name>A0A1B6GIM5_9HEMI</name>
<feature type="region of interest" description="Disordered" evidence="5">
    <location>
        <begin position="305"/>
        <end position="327"/>
    </location>
</feature>
<dbReference type="FunFam" id="1.25.40.10:FF:000060">
    <property type="entry name" value="Golgi to ER traffic protein 4 homolog"/>
    <property type="match status" value="1"/>
</dbReference>
<keyword evidence="4" id="KW-0963">Cytoplasm</keyword>
<evidence type="ECO:0000313" key="6">
    <source>
        <dbReference type="EMBL" id="JAS62284.1"/>
    </source>
</evidence>
<dbReference type="PANTHER" id="PTHR12875:SF0">
    <property type="entry name" value="GOLGI TO ER TRAFFIC PROTEIN 4 HOMOLOG"/>
    <property type="match status" value="1"/>
</dbReference>
<sequence>MAESSQSKKPHGVQRVLVKLDSSVKNGNYYEAHQMYRTLYFRYLTQKKYGELLELLFDGAKLLLQHDQQTSGADLANLLVDVLVKSETEPSDFHISRLAQLFSMVRPEVAEREVFLGSALRWSSHGNAHFTNGHPSLHQAIAQIFWREKNFVLARYHFLHSRDGTGFATMLVELHRTRGFATEVDLFIAQVVLQYLCLQNKQTANVAFQSYTTQHPAIAKGPPYILPLLNFIFFLLKTVESGKLAAFTVLCEQYQPCIKRDPSYPQYLDKIAQIFFGVPPPRQQNSGGLLGNILQSLVNGLGDNLDSDEEELARPSTSRLMETEALD</sequence>
<dbReference type="AlphaFoldDB" id="A0A1B6GIM5"/>
<dbReference type="Gene3D" id="1.25.40.10">
    <property type="entry name" value="Tetratricopeptide repeat domain"/>
    <property type="match status" value="1"/>
</dbReference>
<dbReference type="EMBL" id="GECZ01007485">
    <property type="protein sequence ID" value="JAS62284.1"/>
    <property type="molecule type" value="Transcribed_RNA"/>
</dbReference>
<protein>
    <recommendedName>
        <fullName evidence="7">Golgi to ER traffic protein 4 homolog</fullName>
    </recommendedName>
</protein>
<reference evidence="6" key="1">
    <citation type="submission" date="2015-11" db="EMBL/GenBank/DDBJ databases">
        <title>De novo transcriptome assembly of four potential Pierce s Disease insect vectors from Arizona vineyards.</title>
        <authorList>
            <person name="Tassone E.E."/>
        </authorList>
    </citation>
    <scope>NUCLEOTIDE SEQUENCE</scope>
</reference>
<keyword evidence="3" id="KW-0813">Transport</keyword>
<dbReference type="InterPro" id="IPR011990">
    <property type="entry name" value="TPR-like_helical_dom_sf"/>
</dbReference>
<dbReference type="GO" id="GO:0045048">
    <property type="term" value="P:protein insertion into ER membrane"/>
    <property type="evidence" value="ECO:0007669"/>
    <property type="project" value="InterPro"/>
</dbReference>
<dbReference type="InterPro" id="IPR007317">
    <property type="entry name" value="GET4"/>
</dbReference>
<proteinExistence type="inferred from homology"/>
<evidence type="ECO:0000256" key="5">
    <source>
        <dbReference type="SAM" id="MobiDB-lite"/>
    </source>
</evidence>